<dbReference type="RefSeq" id="WP_262572681.1">
    <property type="nucleotide sequence ID" value="NZ_JAOQKJ010000001.1"/>
</dbReference>
<feature type="transmembrane region" description="Helical" evidence="3">
    <location>
        <begin position="119"/>
        <end position="136"/>
    </location>
</feature>
<keyword evidence="3" id="KW-1133">Transmembrane helix</keyword>
<keyword evidence="3" id="KW-0472">Membrane</keyword>
<dbReference type="SMART" id="SM00283">
    <property type="entry name" value="MA"/>
    <property type="match status" value="1"/>
</dbReference>
<keyword evidence="3" id="KW-0812">Transmembrane</keyword>
<name>A0ABT2SYX3_9FIRM</name>
<keyword evidence="6" id="KW-1185">Reference proteome</keyword>
<dbReference type="PROSITE" id="PS50111">
    <property type="entry name" value="CHEMOTAXIS_TRANSDUC_2"/>
    <property type="match status" value="1"/>
</dbReference>
<reference evidence="5 6" key="1">
    <citation type="journal article" date="2021" name="ISME Commun">
        <title>Automated analysis of genomic sequences facilitates high-throughput and comprehensive description of bacteria.</title>
        <authorList>
            <person name="Hitch T.C.A."/>
        </authorList>
    </citation>
    <scope>NUCLEOTIDE SEQUENCE [LARGE SCALE GENOMIC DNA]</scope>
    <source>
        <strain evidence="5 6">Sanger_18</strain>
    </source>
</reference>
<protein>
    <submittedName>
        <fullName evidence="5">Methyl-accepting chemotaxis protein</fullName>
    </submittedName>
</protein>
<gene>
    <name evidence="5" type="ORF">OCV77_01550</name>
</gene>
<dbReference type="Proteomes" id="UP001652432">
    <property type="component" value="Unassembled WGS sequence"/>
</dbReference>
<evidence type="ECO:0000313" key="5">
    <source>
        <dbReference type="EMBL" id="MCU6743203.1"/>
    </source>
</evidence>
<dbReference type="SUPFAM" id="SSF58104">
    <property type="entry name" value="Methyl-accepting chemotaxis protein (MCP) signaling domain"/>
    <property type="match status" value="1"/>
</dbReference>
<accession>A0ABT2SYX3</accession>
<keyword evidence="1 2" id="KW-0807">Transducer</keyword>
<organism evidence="5 6">
    <name type="scientific">Suilimivivens aceti</name>
    <dbReference type="NCBI Taxonomy" id="2981774"/>
    <lineage>
        <taxon>Bacteria</taxon>
        <taxon>Bacillati</taxon>
        <taxon>Bacillota</taxon>
        <taxon>Clostridia</taxon>
        <taxon>Lachnospirales</taxon>
        <taxon>Lachnospiraceae</taxon>
        <taxon>Suilimivivens</taxon>
    </lineage>
</organism>
<feature type="transmembrane region" description="Helical" evidence="3">
    <location>
        <begin position="20"/>
        <end position="39"/>
    </location>
</feature>
<evidence type="ECO:0000256" key="3">
    <source>
        <dbReference type="SAM" id="Phobius"/>
    </source>
</evidence>
<dbReference type="Pfam" id="PF00015">
    <property type="entry name" value="MCPsignal"/>
    <property type="match status" value="1"/>
</dbReference>
<comment type="caution">
    <text evidence="5">The sequence shown here is derived from an EMBL/GenBank/DDBJ whole genome shotgun (WGS) entry which is preliminary data.</text>
</comment>
<dbReference type="EMBL" id="JAOQKJ010000001">
    <property type="protein sequence ID" value="MCU6743203.1"/>
    <property type="molecule type" value="Genomic_DNA"/>
</dbReference>
<feature type="domain" description="Methyl-accepting transducer" evidence="4">
    <location>
        <begin position="215"/>
        <end position="465"/>
    </location>
</feature>
<evidence type="ECO:0000259" key="4">
    <source>
        <dbReference type="PROSITE" id="PS50111"/>
    </source>
</evidence>
<feature type="transmembrane region" description="Helical" evidence="3">
    <location>
        <begin position="45"/>
        <end position="68"/>
    </location>
</feature>
<evidence type="ECO:0000313" key="6">
    <source>
        <dbReference type="Proteomes" id="UP001652432"/>
    </source>
</evidence>
<dbReference type="InterPro" id="IPR004089">
    <property type="entry name" value="MCPsignal_dom"/>
</dbReference>
<proteinExistence type="predicted"/>
<dbReference type="PANTHER" id="PTHR32089">
    <property type="entry name" value="METHYL-ACCEPTING CHEMOTAXIS PROTEIN MCPB"/>
    <property type="match status" value="1"/>
</dbReference>
<evidence type="ECO:0000256" key="2">
    <source>
        <dbReference type="PROSITE-ProRule" id="PRU00284"/>
    </source>
</evidence>
<dbReference type="PANTHER" id="PTHR32089:SF112">
    <property type="entry name" value="LYSOZYME-LIKE PROTEIN-RELATED"/>
    <property type="match status" value="1"/>
</dbReference>
<feature type="transmembrane region" description="Helical" evidence="3">
    <location>
        <begin position="148"/>
        <end position="168"/>
    </location>
</feature>
<sequence>MSLKEKHAFSEKQLVNQRFLVCYGSVIGILLLAYIGEYIKGNRTPGYLAVFCTIMMIPFLACMILYFVKNKESAAIKYIGMGGYLILYAYAMFTSDSIIAFVYILPMLTAITLFQNGKFSLGAGSLSVAINVFYIVEEVGNGRADSSSIINYEIALAAVLLVDVFCIVSSRNLERISNFKMAQISEEKEHTGEILENMTSTTGELIEKITAIDAQSKDMESQGENSKNAIEEIVTGANDLAQTIQKQLEMTENIGVQTDNAVQISDRISEKFQTTLKITEEGNQDIGQLRAASAQTESAGGEVSATMNTLLEQIEEANKILQMIAGITTQTTLLALNASIEAAHAGEAGKGFAVVADEIKNLAAGTEQATQQIKDILAQLTEQADAAGRSVGSLVETNKAQAELVEKTGEAFARIKKDIDQVSADMAEQTTGMGQVKDSNHEIVQYVENLSAFSEELLANIENTRTLTDGMIQGTKQISDMLDETKKEVELLKTMV</sequence>
<evidence type="ECO:0000256" key="1">
    <source>
        <dbReference type="ARBA" id="ARBA00023224"/>
    </source>
</evidence>
<dbReference type="Gene3D" id="1.10.287.950">
    <property type="entry name" value="Methyl-accepting chemotaxis protein"/>
    <property type="match status" value="1"/>
</dbReference>